<comment type="caution">
    <text evidence="3">The sequence shown here is derived from an EMBL/GenBank/DDBJ whole genome shotgun (WGS) entry which is preliminary data.</text>
</comment>
<protein>
    <submittedName>
        <fullName evidence="3">UBE2D</fullName>
        <ecNumber evidence="3">2.3.2.23</ecNumber>
    </submittedName>
</protein>
<dbReference type="OrthoDB" id="426001at2759"/>
<keyword evidence="4" id="KW-1185">Reference proteome</keyword>
<dbReference type="Gene3D" id="3.10.110.10">
    <property type="entry name" value="Ubiquitin Conjugating Enzyme"/>
    <property type="match status" value="1"/>
</dbReference>
<dbReference type="PANTHER" id="PTHR24068">
    <property type="entry name" value="UBIQUITIN-CONJUGATING ENZYME E2"/>
    <property type="match status" value="1"/>
</dbReference>
<dbReference type="SMART" id="SM00212">
    <property type="entry name" value="UBCc"/>
    <property type="match status" value="1"/>
</dbReference>
<evidence type="ECO:0000259" key="2">
    <source>
        <dbReference type="PROSITE" id="PS50127"/>
    </source>
</evidence>
<gene>
    <name evidence="3" type="ORF">MEDL_55387</name>
</gene>
<name>A0A8S3ULS6_MYTED</name>
<dbReference type="Proteomes" id="UP000683360">
    <property type="component" value="Unassembled WGS sequence"/>
</dbReference>
<feature type="compositionally biased region" description="Low complexity" evidence="1">
    <location>
        <begin position="53"/>
        <end position="70"/>
    </location>
</feature>
<dbReference type="AlphaFoldDB" id="A0A8S3ULS6"/>
<reference evidence="3" key="1">
    <citation type="submission" date="2021-03" db="EMBL/GenBank/DDBJ databases">
        <authorList>
            <person name="Bekaert M."/>
        </authorList>
    </citation>
    <scope>NUCLEOTIDE SEQUENCE</scope>
</reference>
<evidence type="ECO:0000313" key="3">
    <source>
        <dbReference type="EMBL" id="CAG2243257.1"/>
    </source>
</evidence>
<dbReference type="InterPro" id="IPR000608">
    <property type="entry name" value="UBC"/>
</dbReference>
<dbReference type="SUPFAM" id="SSF54495">
    <property type="entry name" value="UBC-like"/>
    <property type="match status" value="2"/>
</dbReference>
<dbReference type="Pfam" id="PF00179">
    <property type="entry name" value="UQ_con"/>
    <property type="match status" value="2"/>
</dbReference>
<evidence type="ECO:0000313" key="4">
    <source>
        <dbReference type="Proteomes" id="UP000683360"/>
    </source>
</evidence>
<dbReference type="EMBL" id="CAJPWZ010002697">
    <property type="protein sequence ID" value="CAG2243257.1"/>
    <property type="molecule type" value="Genomic_DNA"/>
</dbReference>
<sequence length="261" mass="29373">MGSAVLQTKVYKSNRKACSLDDMLQTEEQKSPVHYSSYNRSDVGNKDGCCTSSDTYRSDSSGSSSQNSLRGSREIDDSPYAGGVFYLRITYPSNYPFQAPKIEFTTTIFHPNIDQNSGEIYLSIFHSDWCFAYSISTGKVSNINNGVLFTLYQQVRFQISTVAAYSISTGKVSNINNGVLLTLYQQVRFPIPTGKVSNTNRKGFQYQQVRFPISTVLLSILALLTSPNPECPFDQEASILYKQDRKKYNETAAEWTRKYAM</sequence>
<organism evidence="3 4">
    <name type="scientific">Mytilus edulis</name>
    <name type="common">Blue mussel</name>
    <dbReference type="NCBI Taxonomy" id="6550"/>
    <lineage>
        <taxon>Eukaryota</taxon>
        <taxon>Metazoa</taxon>
        <taxon>Spiralia</taxon>
        <taxon>Lophotrochozoa</taxon>
        <taxon>Mollusca</taxon>
        <taxon>Bivalvia</taxon>
        <taxon>Autobranchia</taxon>
        <taxon>Pteriomorphia</taxon>
        <taxon>Mytilida</taxon>
        <taxon>Mytiloidea</taxon>
        <taxon>Mytilidae</taxon>
        <taxon>Mytilinae</taxon>
        <taxon>Mytilus</taxon>
    </lineage>
</organism>
<feature type="region of interest" description="Disordered" evidence="1">
    <location>
        <begin position="53"/>
        <end position="75"/>
    </location>
</feature>
<keyword evidence="3" id="KW-0012">Acyltransferase</keyword>
<proteinExistence type="predicted"/>
<dbReference type="EC" id="2.3.2.23" evidence="3"/>
<evidence type="ECO:0000256" key="1">
    <source>
        <dbReference type="SAM" id="MobiDB-lite"/>
    </source>
</evidence>
<dbReference type="InterPro" id="IPR016135">
    <property type="entry name" value="UBQ-conjugating_enzyme/RWD"/>
</dbReference>
<feature type="domain" description="UBC core" evidence="2">
    <location>
        <begin position="32"/>
        <end position="261"/>
    </location>
</feature>
<dbReference type="GO" id="GO:0061631">
    <property type="term" value="F:ubiquitin conjugating enzyme activity"/>
    <property type="evidence" value="ECO:0007669"/>
    <property type="project" value="UniProtKB-EC"/>
</dbReference>
<accession>A0A8S3ULS6</accession>
<dbReference type="PROSITE" id="PS50127">
    <property type="entry name" value="UBC_2"/>
    <property type="match status" value="1"/>
</dbReference>
<keyword evidence="3" id="KW-0808">Transferase</keyword>